<keyword evidence="2" id="KW-1185">Reference proteome</keyword>
<evidence type="ECO:0000313" key="1">
    <source>
        <dbReference type="EMBL" id="MBV6531245.1"/>
    </source>
</evidence>
<accession>A0ABS6S7M2</accession>
<name>A0ABS6S7M2_9PAST</name>
<comment type="caution">
    <text evidence="1">The sequence shown here is derived from an EMBL/GenBank/DDBJ whole genome shotgun (WGS) entry which is preliminary data.</text>
</comment>
<organism evidence="1 2">
    <name type="scientific">Ursidibacter maritimus</name>
    <dbReference type="NCBI Taxonomy" id="1331689"/>
    <lineage>
        <taxon>Bacteria</taxon>
        <taxon>Pseudomonadati</taxon>
        <taxon>Pseudomonadota</taxon>
        <taxon>Gammaproteobacteria</taxon>
        <taxon>Pasteurellales</taxon>
        <taxon>Pasteurellaceae</taxon>
        <taxon>Ursidibacter</taxon>
    </lineage>
</organism>
<protein>
    <submittedName>
        <fullName evidence="1">Uncharacterized protein</fullName>
    </submittedName>
</protein>
<proteinExistence type="predicted"/>
<dbReference type="EMBL" id="JABULY010000001">
    <property type="protein sequence ID" value="MBV6531245.1"/>
    <property type="molecule type" value="Genomic_DNA"/>
</dbReference>
<gene>
    <name evidence="1" type="ORF">HT657_03640</name>
</gene>
<reference evidence="1 2" key="1">
    <citation type="journal article" date="2021" name="Mol. Ecol.">
        <title>Polar bear-adapted Ursidibacter maritimus are remarkably conserved after generations in captivity.</title>
        <authorList>
            <person name="Espinosa-Gongora C."/>
            <person name="Hansen M.J."/>
            <person name="Bertelsen M.F."/>
            <person name="Bojesen A.M."/>
        </authorList>
    </citation>
    <scope>NUCLEOTIDE SEQUENCE [LARGE SCALE GENOMIC DNA]</scope>
    <source>
        <strain evidence="1 2">Pb43106</strain>
    </source>
</reference>
<sequence length="43" mass="5169">MSAIPQIIEETIYIDIIPNEDLAKNPSIKEYDYYIAGFKYWWI</sequence>
<evidence type="ECO:0000313" key="2">
    <source>
        <dbReference type="Proteomes" id="UP001196379"/>
    </source>
</evidence>
<dbReference type="Proteomes" id="UP001196379">
    <property type="component" value="Unassembled WGS sequence"/>
</dbReference>